<keyword evidence="12" id="KW-1185">Reference proteome</keyword>
<gene>
    <name evidence="11" type="ORF">FHR87_002798</name>
</gene>
<evidence type="ECO:0000256" key="5">
    <source>
        <dbReference type="ARBA" id="ARBA00022676"/>
    </source>
</evidence>
<comment type="similarity">
    <text evidence="2 10">Belongs to the disproportionating enzyme family.</text>
</comment>
<evidence type="ECO:0000313" key="12">
    <source>
        <dbReference type="Proteomes" id="UP000549250"/>
    </source>
</evidence>
<dbReference type="GO" id="GO:0005975">
    <property type="term" value="P:carbohydrate metabolic process"/>
    <property type="evidence" value="ECO:0007669"/>
    <property type="project" value="InterPro"/>
</dbReference>
<dbReference type="Pfam" id="PF02446">
    <property type="entry name" value="Glyco_hydro_77"/>
    <property type="match status" value="1"/>
</dbReference>
<keyword evidence="5 10" id="KW-0328">Glycosyltransferase</keyword>
<sequence length="692" mass="75941">MSDERLLHLAEAAGLSIDWVDANERPQRVTPDVLRSVLAGLGLPAQTAGDIDASLEKLNLNKGQESLPPLLTLDQGSRLALSAYFKAGQPFSLEPQESGQRTEGHLDAQAQLPAIDIPGYYRLHIDTHEVTLAVAPPACPEVTGRNGAAWGLTVQLYGLRRPDDGGLGDTQALEELIRHAAAHGADAVSISPVHAMFNAYPQQYSPYSPSSRLFFNILHSAPGSILGERALRQAIESTGLAEELDRLEQLELLDWPAVTKARQHLLRELFNEFRTGGNPQQQDFDSFREAGGQALEHHCRFEALHAALAGPQGHACHWREWPEQYQDPHSAAVQTFAAEHTEEIGFYAFCQWLIARGLERAQITARSAGMTIGLIADLAVGADGGGSQAWSRQAELLASLSVGAPPDILNQHGQNWGISAFSPNGLRDNGFRAFIEMLRANLAHAGGIRIDHIMGLKRLWVMPQGADPNHGAYLNYPFEDMLRLLNLEAWRHAAIILGEDLGTIPDGLRDKLAARNIFGMRVMLFEGDSEGHLPPPDNWSPGALATTATHDIPTIAGWWQGYDIDWRIRVGQEPAAQREEAVARREQERMAINTSLRRELQQDESLLLTPEQALDASATFLGRTAAPLVLFPLEDTLGLIEQANMPGNTAPHPNWRRRYPGDSATLLDGLVPAKRLALLADARRQASRRKPQ</sequence>
<protein>
    <recommendedName>
        <fullName evidence="4 10">4-alpha-glucanotransferase</fullName>
        <ecNumber evidence="3 10">2.4.1.25</ecNumber>
    </recommendedName>
    <alternativeName>
        <fullName evidence="8 10">Amylomaltase</fullName>
    </alternativeName>
    <alternativeName>
        <fullName evidence="9 10">Disproportionating enzyme</fullName>
    </alternativeName>
</protein>
<accession>A0A839T4L8</accession>
<proteinExistence type="inferred from homology"/>
<dbReference type="InterPro" id="IPR017853">
    <property type="entry name" value="GH"/>
</dbReference>
<evidence type="ECO:0000256" key="7">
    <source>
        <dbReference type="ARBA" id="ARBA00023277"/>
    </source>
</evidence>
<dbReference type="NCBIfam" id="TIGR00217">
    <property type="entry name" value="malQ"/>
    <property type="match status" value="1"/>
</dbReference>
<evidence type="ECO:0000256" key="8">
    <source>
        <dbReference type="ARBA" id="ARBA00031423"/>
    </source>
</evidence>
<dbReference type="RefSeq" id="WP_183167260.1">
    <property type="nucleotide sequence ID" value="NZ_JACHXI010000015.1"/>
</dbReference>
<dbReference type="InterPro" id="IPR003385">
    <property type="entry name" value="Glyco_hydro_77"/>
</dbReference>
<evidence type="ECO:0000256" key="1">
    <source>
        <dbReference type="ARBA" id="ARBA00000439"/>
    </source>
</evidence>
<dbReference type="EMBL" id="JACHXI010000015">
    <property type="protein sequence ID" value="MBB3104382.1"/>
    <property type="molecule type" value="Genomic_DNA"/>
</dbReference>
<name>A0A839T4L8_AZOMA</name>
<comment type="catalytic activity">
    <reaction evidence="1 10">
        <text>Transfers a segment of a (1-&gt;4)-alpha-D-glucan to a new position in an acceptor, which may be glucose or a (1-&gt;4)-alpha-D-glucan.</text>
        <dbReference type="EC" id="2.4.1.25"/>
    </reaction>
</comment>
<evidence type="ECO:0000256" key="3">
    <source>
        <dbReference type="ARBA" id="ARBA00012560"/>
    </source>
</evidence>
<dbReference type="GO" id="GO:0004134">
    <property type="term" value="F:4-alpha-glucanotransferase activity"/>
    <property type="evidence" value="ECO:0007669"/>
    <property type="project" value="UniProtKB-EC"/>
</dbReference>
<keyword evidence="7 10" id="KW-0119">Carbohydrate metabolism</keyword>
<evidence type="ECO:0000256" key="4">
    <source>
        <dbReference type="ARBA" id="ARBA00020295"/>
    </source>
</evidence>
<evidence type="ECO:0000256" key="10">
    <source>
        <dbReference type="RuleBase" id="RU361207"/>
    </source>
</evidence>
<evidence type="ECO:0000313" key="11">
    <source>
        <dbReference type="EMBL" id="MBB3104382.1"/>
    </source>
</evidence>
<dbReference type="PANTHER" id="PTHR32438:SF5">
    <property type="entry name" value="4-ALPHA-GLUCANOTRANSFERASE DPE1, CHLOROPLASTIC_AMYLOPLASTIC"/>
    <property type="match status" value="1"/>
</dbReference>
<dbReference type="AlphaFoldDB" id="A0A839T4L8"/>
<evidence type="ECO:0000256" key="6">
    <source>
        <dbReference type="ARBA" id="ARBA00022679"/>
    </source>
</evidence>
<dbReference type="PANTHER" id="PTHR32438">
    <property type="entry name" value="4-ALPHA-GLUCANOTRANSFERASE DPE1, CHLOROPLASTIC/AMYLOPLASTIC"/>
    <property type="match status" value="1"/>
</dbReference>
<reference evidence="11 12" key="1">
    <citation type="submission" date="2020-08" db="EMBL/GenBank/DDBJ databases">
        <title>Genomic Encyclopedia of Type Strains, Phase III (KMG-III): the genomes of soil and plant-associated and newly described type strains.</title>
        <authorList>
            <person name="Whitman W."/>
        </authorList>
    </citation>
    <scope>NUCLEOTIDE SEQUENCE [LARGE SCALE GENOMIC DNA]</scope>
    <source>
        <strain evidence="11 12">CECT 4462</strain>
    </source>
</reference>
<evidence type="ECO:0000256" key="9">
    <source>
        <dbReference type="ARBA" id="ARBA00031501"/>
    </source>
</evidence>
<keyword evidence="6 10" id="KW-0808">Transferase</keyword>
<dbReference type="Gene3D" id="3.20.20.80">
    <property type="entry name" value="Glycosidases"/>
    <property type="match status" value="1"/>
</dbReference>
<dbReference type="EC" id="2.4.1.25" evidence="3 10"/>
<organism evidence="11 12">
    <name type="scientific">Azomonas macrocytogenes</name>
    <name type="common">Azotobacter macrocytogenes</name>
    <dbReference type="NCBI Taxonomy" id="69962"/>
    <lineage>
        <taxon>Bacteria</taxon>
        <taxon>Pseudomonadati</taxon>
        <taxon>Pseudomonadota</taxon>
        <taxon>Gammaproteobacteria</taxon>
        <taxon>Pseudomonadales</taxon>
        <taxon>Pseudomonadaceae</taxon>
        <taxon>Azomonas</taxon>
    </lineage>
</organism>
<dbReference type="SUPFAM" id="SSF51445">
    <property type="entry name" value="(Trans)glycosidases"/>
    <property type="match status" value="1"/>
</dbReference>
<dbReference type="Proteomes" id="UP000549250">
    <property type="component" value="Unassembled WGS sequence"/>
</dbReference>
<evidence type="ECO:0000256" key="2">
    <source>
        <dbReference type="ARBA" id="ARBA00005684"/>
    </source>
</evidence>
<comment type="caution">
    <text evidence="11">The sequence shown here is derived from an EMBL/GenBank/DDBJ whole genome shotgun (WGS) entry which is preliminary data.</text>
</comment>